<gene>
    <name evidence="1" type="ORF">CTRU02_202044</name>
</gene>
<comment type="caution">
    <text evidence="1">The sequence shown here is derived from an EMBL/GenBank/DDBJ whole genome shotgun (WGS) entry which is preliminary data.</text>
</comment>
<sequence length="2013" mass="223795">MSRDLERLIESLITDISCYGDLGCTVSHVLESLSIFYKDAQEKNNEFGQASQSVLAETNQLLWSTAWDWLRARKDISVGVNRKWNHLSLSDILDIPDPDSQDTSAVVPTSSTAHNDRINTSDTGDAKSKEQSQLFLQLGLPRKRPRMYVSEDRMWESIAGHAPDYRRVPRLEWMALVGIASTKQHGILQGDLGRLVGQDKRSLPKRTDALAEKGYISKRTTLVRGTKTSKMWLARFAPALPTDPTKAAAGIPTTVDMSRDALARDLEPVPWRGRWIGDSVDYISLAQTIMAVVKAYRIIRYHDLRCKLGILGLRWQMKVAAKTCRFFVQTGAIQYVGATLSGKLFKDCLKFDHDLTHEDWAAYLATGKQKSSSLSTDGLGGTDFYSVDGAHSSAPITDATTDSTSSTHRTCSTKRMATWTADKPLTSTVFDNILGAGTTGLSNKQIGDSTLGSSFRRYLSSISSTLAISTLQPRHLSHFQVLSEMHRKGKSQQYRYFAPQLQEKTEDIPAEENGNEVEAADNQLITNSVTKEQSTKGLGPLFPIPAVTPDAAHAVRGLTYLAQGPGKGASAGGLKRKADALHSPRASETQDVGCRRAKRARVSGQTHNEVQDDDISSMISAEPVLASSPRLSSRNLRSRLLADAKPISLVVTLKVNPRVLFDIMRAETRHADGEMTTQHIEAECVNEAIPHPLARPKSDTSLAQGTALSQELPKSTAVLNDVAIEQESITVAQSGIDQDFEMDASQVLDEHPAGNSPVRRGGRRKQKSTHKRGRSGLVKCEKCGGTWKNDVGLKYHLEKSRTTCNPNYVPPAPGSTATPEFINRRSTSTKHVVAPRQVKSRQTNMTTTATVESHAGSQLHSCSPDGTISDLDKSQGRGDLTFGPGNVNDLASTGSNVPRDRSIRTSRPRWSNISSEMRFGSRNRTAERRLVSKSFQTLQPPVSIIKNHVYGLIDDAAVSVRDMPAQHAPTQTSFRRSRLDEIPRTSIANRRGKSLASNAEVDEASPTASVVERCSDGRHDSTPNPDKKGLAHGPGTEGAQPLSTPAFELSHAEAVRASITAGGATAGQVSDVMERILLHILHTNGGVFPGGRSVWYAALATWETAFPAEHPPVHQCYKDALAKLAKGKQIIVSTHAFKDSRGMMANYQLLRIPQVETSSSVAVAMKAKIIAAYPKAYTPLAFTPKVGLTDEDNNNAQPVFSSRRKLVQGIEVLDAPFYANKAANERPPAPCDGGNQTPRKRKRRMVTKEQITHTEDEGPDGTRRRDVFRFFMDGDGVARNGTESSSSPGDPDGGFKTTLVFLKPNTCLGQEVSEDARRALLPPGYPASEPTYPIFMAEDAVPSSYIVNFAETNTIVGSNGAWPASNNELFETEDCSLTIRGWMPDSRWFLRQNLPQDLADMVKWRGRPRSRFPTSDQCSEFAEQVDACFDWELSNEGMRLMLAESIAPDHIFINLGVQDFPAEWQNPPLQWSSFNQLSPSALFDLHISEPATTMTDRLWGGDLGRQRRRKRRQKQPGTETKELVVGIDLKIRSLITLPKDTDLRDGPRRGSGLDETNETVLIAAFVVTRTLLGGADRIIEWGLMMTLFPDMALSAMRRFWSKARKDRRTFINQLTERFQIQFISAYESNEFPPIDFDNYVDYDWARLIKWTAGLIEDSVELPASKVILDHEYSLAPAWADVDNWRDDYYNFQMSVFNRFEAATSRPATSLIDRNNTFAQESNANDLVTAMSWLRSLCYTPRDKYAPQDIRKKMASIGGGDEERIQLMLEQAVEVLQGQGVITDSKLKALEGRPYRLTETFLPRFMKWTHEHKFLDAARFKSRLDSSFRRGEKIRIPYVLKDGEVMAMMNMQSSGRVAVTTIDVPSIPLGFDPGNYESRKYPKSYYNFGLEIAPTMAYVYDENLDVIRKARNNMPPRESQNRAVPLWSDFFGELDKERWSQVLGAVAFVVATRGPLDVSSVCTVLKPYLQEFEVQMVFDWGKRNGVLKEMTHGTSCTVDEWWWLLVGRQRDIAV</sequence>
<reference evidence="1 2" key="1">
    <citation type="journal article" date="2020" name="Phytopathology">
        <title>Genome Sequence Resources of Colletotrichum truncatum, C. plurivorum, C. musicola, and C. sojae: Four Species Pathogenic to Soybean (Glycine max).</title>
        <authorList>
            <person name="Rogerio F."/>
            <person name="Boufleur T.R."/>
            <person name="Ciampi-Guillardi M."/>
            <person name="Sukno S.A."/>
            <person name="Thon M.R."/>
            <person name="Massola Junior N.S."/>
            <person name="Baroncelli R."/>
        </authorList>
    </citation>
    <scope>NUCLEOTIDE SEQUENCE [LARGE SCALE GENOMIC DNA]</scope>
    <source>
        <strain evidence="1 2">CMES1059</strain>
    </source>
</reference>
<evidence type="ECO:0000313" key="1">
    <source>
        <dbReference type="EMBL" id="KAL0944157.1"/>
    </source>
</evidence>
<proteinExistence type="predicted"/>
<protein>
    <submittedName>
        <fullName evidence="1">TFIIIC transcription initiation factor complex subunits Tfc3</fullName>
    </submittedName>
</protein>
<keyword evidence="2" id="KW-1185">Reference proteome</keyword>
<organism evidence="1 2">
    <name type="scientific">Colletotrichum truncatum</name>
    <name type="common">Anthracnose fungus</name>
    <name type="synonym">Colletotrichum capsici</name>
    <dbReference type="NCBI Taxonomy" id="5467"/>
    <lineage>
        <taxon>Eukaryota</taxon>
        <taxon>Fungi</taxon>
        <taxon>Dikarya</taxon>
        <taxon>Ascomycota</taxon>
        <taxon>Pezizomycotina</taxon>
        <taxon>Sordariomycetes</taxon>
        <taxon>Hypocreomycetidae</taxon>
        <taxon>Glomerellales</taxon>
        <taxon>Glomerellaceae</taxon>
        <taxon>Colletotrichum</taxon>
        <taxon>Colletotrichum truncatum species complex</taxon>
    </lineage>
</organism>
<dbReference type="Proteomes" id="UP000805649">
    <property type="component" value="Unassembled WGS sequence"/>
</dbReference>
<keyword evidence="1" id="KW-0396">Initiation factor</keyword>
<accession>A0ACC3ZJ33</accession>
<dbReference type="EMBL" id="VUJX02000001">
    <property type="protein sequence ID" value="KAL0944157.1"/>
    <property type="molecule type" value="Genomic_DNA"/>
</dbReference>
<evidence type="ECO:0000313" key="2">
    <source>
        <dbReference type="Proteomes" id="UP000805649"/>
    </source>
</evidence>
<name>A0ACC3ZJ33_COLTU</name>
<keyword evidence="1" id="KW-0648">Protein biosynthesis</keyword>